<dbReference type="GO" id="GO:0006633">
    <property type="term" value="P:fatty acid biosynthetic process"/>
    <property type="evidence" value="ECO:0007669"/>
    <property type="project" value="UniProtKB-UniRule"/>
</dbReference>
<sequence length="340" mass="35949">MKIAVDAMGGDLAPREIVRGAVAAAGEGSAEIILVGDQRRLEEELALLHPTGRIEIYHTDQVITMDEQPALGLRRKREASIVVATRLVKEGRAQAVVSAGSTGAQMAAALLILGRNGKIQRPAIATPIPSLKGPKLLLDAGANVDCRPEHLYEFALMGNLYAARVMGIPNPRVGLLNIGTEACKGNEQTLGAYNLLKRAPLNFIGNVEAREIFFGETDVIVCDGFVGNAILKFGEGLGQALFAMINREVNKSLRTRIGAALLLPALRGLKKQVDYTEYGGAPLLGVQGISIICHGSSNARAIKNAIKAAVSCINQDLVKALGDLPGASEEGMVKGCQQSN</sequence>
<evidence type="ECO:0000256" key="4">
    <source>
        <dbReference type="ARBA" id="ARBA00022679"/>
    </source>
</evidence>
<dbReference type="GO" id="GO:0043811">
    <property type="term" value="F:phosphate:acyl-[acyl carrier protein] acyltransferase activity"/>
    <property type="evidence" value="ECO:0007669"/>
    <property type="project" value="UniProtKB-UniRule"/>
</dbReference>
<dbReference type="UniPathway" id="UPA00085"/>
<comment type="function">
    <text evidence="10">Catalyzes the reversible formation of acyl-phosphate (acyl-PO(4)) from acyl-[acyl-carrier-protein] (acyl-ACP). This enzyme utilizes acyl-ACP as fatty acyl donor, but not acyl-CoA.</text>
</comment>
<organism evidence="11 12">
    <name type="scientific">Neomoorella thermoacetica</name>
    <name type="common">Clostridium thermoaceticum</name>
    <dbReference type="NCBI Taxonomy" id="1525"/>
    <lineage>
        <taxon>Bacteria</taxon>
        <taxon>Bacillati</taxon>
        <taxon>Bacillota</taxon>
        <taxon>Clostridia</taxon>
        <taxon>Neomoorellales</taxon>
        <taxon>Neomoorellaceae</taxon>
        <taxon>Neomoorella</taxon>
    </lineage>
</organism>
<comment type="subunit">
    <text evidence="9 10">Homodimer. Probably interacts with PlsY.</text>
</comment>
<keyword evidence="4 10" id="KW-0808">Transferase</keyword>
<evidence type="ECO:0000256" key="9">
    <source>
        <dbReference type="ARBA" id="ARBA00046608"/>
    </source>
</evidence>
<evidence type="ECO:0000313" key="12">
    <source>
        <dbReference type="Proteomes" id="UP000182811"/>
    </source>
</evidence>
<dbReference type="Proteomes" id="UP000182811">
    <property type="component" value="Unassembled WGS sequence"/>
</dbReference>
<dbReference type="PIRSF" id="PIRSF002465">
    <property type="entry name" value="Phsphlp_syn_PlsX"/>
    <property type="match status" value="1"/>
</dbReference>
<dbReference type="SUPFAM" id="SSF53659">
    <property type="entry name" value="Isocitrate/Isopropylmalate dehydrogenase-like"/>
    <property type="match status" value="1"/>
</dbReference>
<comment type="catalytic activity">
    <reaction evidence="1 10">
        <text>a fatty acyl-[ACP] + phosphate = an acyl phosphate + holo-[ACP]</text>
        <dbReference type="Rhea" id="RHEA:42292"/>
        <dbReference type="Rhea" id="RHEA-COMP:9685"/>
        <dbReference type="Rhea" id="RHEA-COMP:14125"/>
        <dbReference type="ChEBI" id="CHEBI:43474"/>
        <dbReference type="ChEBI" id="CHEBI:59918"/>
        <dbReference type="ChEBI" id="CHEBI:64479"/>
        <dbReference type="ChEBI" id="CHEBI:138651"/>
        <dbReference type="EC" id="2.3.1.274"/>
    </reaction>
</comment>
<dbReference type="Pfam" id="PF02504">
    <property type="entry name" value="FA_synthesis"/>
    <property type="match status" value="1"/>
</dbReference>
<comment type="caution">
    <text evidence="11">The sequence shown here is derived from an EMBL/GenBank/DDBJ whole genome shotgun (WGS) entry which is preliminary data.</text>
</comment>
<gene>
    <name evidence="10 11" type="primary">plsX</name>
    <name evidence="11" type="ORF">MOTE_20390</name>
</gene>
<comment type="subcellular location">
    <subcellularLocation>
        <location evidence="10">Cytoplasm</location>
    </subcellularLocation>
    <text evidence="10">Associated with the membrane possibly through PlsY.</text>
</comment>
<evidence type="ECO:0000256" key="2">
    <source>
        <dbReference type="ARBA" id="ARBA00022490"/>
    </source>
</evidence>
<dbReference type="EC" id="2.3.1.274" evidence="8 10"/>
<dbReference type="HAMAP" id="MF_00019">
    <property type="entry name" value="PlsX"/>
    <property type="match status" value="1"/>
</dbReference>
<dbReference type="AlphaFoldDB" id="A0A1J5NJ62"/>
<evidence type="ECO:0000256" key="10">
    <source>
        <dbReference type="HAMAP-Rule" id="MF_00019"/>
    </source>
</evidence>
<evidence type="ECO:0000256" key="6">
    <source>
        <dbReference type="ARBA" id="ARBA00023209"/>
    </source>
</evidence>
<proteinExistence type="inferred from homology"/>
<evidence type="ECO:0000313" key="11">
    <source>
        <dbReference type="EMBL" id="OIQ58376.1"/>
    </source>
</evidence>
<dbReference type="PANTHER" id="PTHR30100:SF1">
    <property type="entry name" value="PHOSPHATE ACYLTRANSFERASE"/>
    <property type="match status" value="1"/>
</dbReference>
<keyword evidence="7 10" id="KW-1208">Phospholipid metabolism</keyword>
<dbReference type="InterPro" id="IPR012281">
    <property type="entry name" value="Phospholipid_synth_PlsX-like"/>
</dbReference>
<dbReference type="GO" id="GO:0008654">
    <property type="term" value="P:phospholipid biosynthetic process"/>
    <property type="evidence" value="ECO:0007669"/>
    <property type="project" value="UniProtKB-KW"/>
</dbReference>
<dbReference type="GO" id="GO:0005737">
    <property type="term" value="C:cytoplasm"/>
    <property type="evidence" value="ECO:0007669"/>
    <property type="project" value="UniProtKB-SubCell"/>
</dbReference>
<dbReference type="PANTHER" id="PTHR30100">
    <property type="entry name" value="FATTY ACID/PHOSPHOLIPID SYNTHESIS PROTEIN PLSX"/>
    <property type="match status" value="1"/>
</dbReference>
<protein>
    <recommendedName>
        <fullName evidence="8 10">Phosphate acyltransferase</fullName>
        <ecNumber evidence="8 10">2.3.1.274</ecNumber>
    </recommendedName>
    <alternativeName>
        <fullName evidence="10">Acyl-ACP phosphotransacylase</fullName>
    </alternativeName>
    <alternativeName>
        <fullName evidence="10">Acyl-[acyl-carrier-protein]--phosphate acyltransferase</fullName>
    </alternativeName>
    <alternativeName>
        <fullName evidence="10">Phosphate-acyl-ACP acyltransferase</fullName>
    </alternativeName>
</protein>
<dbReference type="EMBL" id="MDDC01000016">
    <property type="protein sequence ID" value="OIQ58376.1"/>
    <property type="molecule type" value="Genomic_DNA"/>
</dbReference>
<keyword evidence="2 10" id="KW-0963">Cytoplasm</keyword>
<accession>A0A1J5NJ62</accession>
<comment type="pathway">
    <text evidence="10">Lipid metabolism; phospholipid metabolism.</text>
</comment>
<comment type="similarity">
    <text evidence="10">Belongs to the PlsX family.</text>
</comment>
<keyword evidence="11" id="KW-0012">Acyltransferase</keyword>
<evidence type="ECO:0000256" key="1">
    <source>
        <dbReference type="ARBA" id="ARBA00001232"/>
    </source>
</evidence>
<name>A0A1J5NJ62_NEOTH</name>
<dbReference type="InterPro" id="IPR003664">
    <property type="entry name" value="FA_synthesis"/>
</dbReference>
<evidence type="ECO:0000256" key="7">
    <source>
        <dbReference type="ARBA" id="ARBA00023264"/>
    </source>
</evidence>
<evidence type="ECO:0000256" key="8">
    <source>
        <dbReference type="ARBA" id="ARBA00024069"/>
    </source>
</evidence>
<evidence type="ECO:0000256" key="3">
    <source>
        <dbReference type="ARBA" id="ARBA00022516"/>
    </source>
</evidence>
<keyword evidence="6 10" id="KW-0594">Phospholipid biosynthesis</keyword>
<dbReference type="OrthoDB" id="9806408at2"/>
<reference evidence="11 12" key="1">
    <citation type="submission" date="2016-08" db="EMBL/GenBank/DDBJ databases">
        <title>Genome-based comparison of Moorella thermoacetic strains.</title>
        <authorList>
            <person name="Poehlein A."/>
            <person name="Bengelsdorf F.R."/>
            <person name="Esser C."/>
            <person name="Duerre P."/>
            <person name="Daniel R."/>
        </authorList>
    </citation>
    <scope>NUCLEOTIDE SEQUENCE [LARGE SCALE GENOMIC DNA]</scope>
    <source>
        <strain evidence="11 12">DSM 21394</strain>
    </source>
</reference>
<keyword evidence="5 10" id="KW-0443">Lipid metabolism</keyword>
<dbReference type="NCBIfam" id="TIGR00182">
    <property type="entry name" value="plsX"/>
    <property type="match status" value="1"/>
</dbReference>
<dbReference type="Gene3D" id="3.40.718.10">
    <property type="entry name" value="Isopropylmalate Dehydrogenase"/>
    <property type="match status" value="1"/>
</dbReference>
<evidence type="ECO:0000256" key="5">
    <source>
        <dbReference type="ARBA" id="ARBA00023098"/>
    </source>
</evidence>
<keyword evidence="3 10" id="KW-0444">Lipid biosynthesis</keyword>